<dbReference type="InterPro" id="IPR002933">
    <property type="entry name" value="Peptidase_M20"/>
</dbReference>
<keyword evidence="12 15" id="KW-0170">Cobalt</keyword>
<reference evidence="17 18" key="1">
    <citation type="submission" date="2019-10" db="EMBL/GenBank/DDBJ databases">
        <title>Genome sequence of Azospirillum melinis.</title>
        <authorList>
            <person name="Ambrosini A."/>
            <person name="Sant'Anna F.H."/>
            <person name="Cassan F.D."/>
            <person name="Souza E.M."/>
            <person name="Passaglia L.M.P."/>
        </authorList>
    </citation>
    <scope>NUCLEOTIDE SEQUENCE [LARGE SCALE GENOMIC DNA]</scope>
    <source>
        <strain evidence="17 18">TMCY0552</strain>
    </source>
</reference>
<evidence type="ECO:0000256" key="4">
    <source>
        <dbReference type="ARBA" id="ARBA00011921"/>
    </source>
</evidence>
<feature type="binding site" evidence="15">
    <location>
        <position position="72"/>
    </location>
    <ligand>
        <name>Zn(2+)</name>
        <dbReference type="ChEBI" id="CHEBI:29105"/>
        <label>1</label>
    </ligand>
</feature>
<gene>
    <name evidence="15 17" type="primary">dapE</name>
    <name evidence="17" type="ORF">GBZ48_20305</name>
</gene>
<evidence type="ECO:0000256" key="7">
    <source>
        <dbReference type="ARBA" id="ARBA00022723"/>
    </source>
</evidence>
<evidence type="ECO:0000256" key="2">
    <source>
        <dbReference type="ARBA" id="ARBA00006746"/>
    </source>
</evidence>
<protein>
    <recommendedName>
        <fullName evidence="5 15">Succinyl-diaminopimelate desuccinylase</fullName>
        <shortName evidence="15">SDAP desuccinylase</shortName>
        <ecNumber evidence="4 15">3.5.1.18</ecNumber>
    </recommendedName>
    <alternativeName>
        <fullName evidence="13 15">N-succinyl-LL-2,6-diaminoheptanedioate amidohydrolase</fullName>
    </alternativeName>
</protein>
<accession>A0ABX2KLN9</accession>
<dbReference type="Pfam" id="PF01546">
    <property type="entry name" value="Peptidase_M20"/>
    <property type="match status" value="1"/>
</dbReference>
<comment type="function">
    <text evidence="15">Catalyzes the hydrolysis of N-succinyl-L,L-diaminopimelic acid (SDAP), forming succinate and LL-2,6-diaminopimelate (DAP), an intermediate involved in the bacterial biosynthesis of lysine and meso-diaminopimelic acid, an essential component of bacterial cell walls.</text>
</comment>
<dbReference type="PANTHER" id="PTHR43808:SF31">
    <property type="entry name" value="N-ACETYL-L-CITRULLINE DEACETYLASE"/>
    <property type="match status" value="1"/>
</dbReference>
<evidence type="ECO:0000256" key="9">
    <source>
        <dbReference type="ARBA" id="ARBA00022833"/>
    </source>
</evidence>
<keyword evidence="11 15" id="KW-0457">Lysine biosynthesis</keyword>
<evidence type="ECO:0000256" key="14">
    <source>
        <dbReference type="ARBA" id="ARBA00051301"/>
    </source>
</evidence>
<keyword evidence="8 15" id="KW-0378">Hydrolase</keyword>
<dbReference type="SUPFAM" id="SSF55031">
    <property type="entry name" value="Bacterial exopeptidase dimerisation domain"/>
    <property type="match status" value="1"/>
</dbReference>
<comment type="pathway">
    <text evidence="1 15">Amino-acid biosynthesis; L-lysine biosynthesis via DAP pathway; LL-2,6-diaminopimelate from (S)-tetrahydrodipicolinate (succinylase route): step 3/3.</text>
</comment>
<evidence type="ECO:0000256" key="1">
    <source>
        <dbReference type="ARBA" id="ARBA00005130"/>
    </source>
</evidence>
<feature type="binding site" evidence="15">
    <location>
        <position position="104"/>
    </location>
    <ligand>
        <name>Zn(2+)</name>
        <dbReference type="ChEBI" id="CHEBI:29105"/>
        <label>1</label>
    </ligand>
</feature>
<feature type="domain" description="Peptidase M20 dimerisation" evidence="16">
    <location>
        <begin position="179"/>
        <end position="280"/>
    </location>
</feature>
<keyword evidence="18" id="KW-1185">Reference proteome</keyword>
<keyword evidence="10 15" id="KW-0220">Diaminopimelate biosynthesis</keyword>
<evidence type="ECO:0000256" key="6">
    <source>
        <dbReference type="ARBA" id="ARBA00022605"/>
    </source>
</evidence>
<dbReference type="Proteomes" id="UP000605086">
    <property type="component" value="Unassembled WGS sequence"/>
</dbReference>
<evidence type="ECO:0000256" key="10">
    <source>
        <dbReference type="ARBA" id="ARBA00022915"/>
    </source>
</evidence>
<dbReference type="Pfam" id="PF07687">
    <property type="entry name" value="M20_dimer"/>
    <property type="match status" value="1"/>
</dbReference>
<feature type="binding site" evidence="15">
    <location>
        <position position="166"/>
    </location>
    <ligand>
        <name>Zn(2+)</name>
        <dbReference type="ChEBI" id="CHEBI:29105"/>
        <label>1</label>
    </ligand>
</feature>
<comment type="catalytic activity">
    <reaction evidence="14 15">
        <text>N-succinyl-(2S,6S)-2,6-diaminopimelate + H2O = (2S,6S)-2,6-diaminopimelate + succinate</text>
        <dbReference type="Rhea" id="RHEA:22608"/>
        <dbReference type="ChEBI" id="CHEBI:15377"/>
        <dbReference type="ChEBI" id="CHEBI:30031"/>
        <dbReference type="ChEBI" id="CHEBI:57609"/>
        <dbReference type="ChEBI" id="CHEBI:58087"/>
        <dbReference type="EC" id="3.5.1.18"/>
    </reaction>
</comment>
<evidence type="ECO:0000259" key="16">
    <source>
        <dbReference type="Pfam" id="PF07687"/>
    </source>
</evidence>
<evidence type="ECO:0000256" key="13">
    <source>
        <dbReference type="ARBA" id="ARBA00031891"/>
    </source>
</evidence>
<evidence type="ECO:0000313" key="17">
    <source>
        <dbReference type="EMBL" id="NUB01600.1"/>
    </source>
</evidence>
<evidence type="ECO:0000256" key="5">
    <source>
        <dbReference type="ARBA" id="ARBA00022391"/>
    </source>
</evidence>
<dbReference type="InterPro" id="IPR001261">
    <property type="entry name" value="ArgE/DapE_CS"/>
</dbReference>
<comment type="subunit">
    <text evidence="3 15">Homodimer.</text>
</comment>
<evidence type="ECO:0000256" key="3">
    <source>
        <dbReference type="ARBA" id="ARBA00011738"/>
    </source>
</evidence>
<dbReference type="InterPro" id="IPR005941">
    <property type="entry name" value="DapE_proteobac"/>
</dbReference>
<organism evidence="17 18">
    <name type="scientific">Azospirillum melinis</name>
    <dbReference type="NCBI Taxonomy" id="328839"/>
    <lineage>
        <taxon>Bacteria</taxon>
        <taxon>Pseudomonadati</taxon>
        <taxon>Pseudomonadota</taxon>
        <taxon>Alphaproteobacteria</taxon>
        <taxon>Rhodospirillales</taxon>
        <taxon>Azospirillaceae</taxon>
        <taxon>Azospirillum</taxon>
    </lineage>
</organism>
<feature type="binding site" evidence="15">
    <location>
        <position position="104"/>
    </location>
    <ligand>
        <name>Zn(2+)</name>
        <dbReference type="ChEBI" id="CHEBI:29105"/>
        <label>2</label>
    </ligand>
</feature>
<keyword evidence="9 15" id="KW-0862">Zinc</keyword>
<dbReference type="NCBIfam" id="TIGR01246">
    <property type="entry name" value="dapE_proteo"/>
    <property type="match status" value="1"/>
</dbReference>
<comment type="cofactor">
    <cofactor evidence="15">
        <name>Zn(2+)</name>
        <dbReference type="ChEBI" id="CHEBI:29105"/>
    </cofactor>
    <cofactor evidence="15">
        <name>Co(2+)</name>
        <dbReference type="ChEBI" id="CHEBI:48828"/>
    </cofactor>
    <text evidence="15">Binds 2 Zn(2+) or Co(2+) ions per subunit.</text>
</comment>
<dbReference type="InterPro" id="IPR036264">
    <property type="entry name" value="Bact_exopeptidase_dim_dom"/>
</dbReference>
<dbReference type="SUPFAM" id="SSF53187">
    <property type="entry name" value="Zn-dependent exopeptidases"/>
    <property type="match status" value="1"/>
</dbReference>
<dbReference type="PANTHER" id="PTHR43808">
    <property type="entry name" value="ACETYLORNITHINE DEACETYLASE"/>
    <property type="match status" value="1"/>
</dbReference>
<dbReference type="InterPro" id="IPR050072">
    <property type="entry name" value="Peptidase_M20A"/>
</dbReference>
<feature type="active site" description="Proton acceptor" evidence="15">
    <location>
        <position position="137"/>
    </location>
</feature>
<dbReference type="InterPro" id="IPR011650">
    <property type="entry name" value="Peptidase_M20_dimer"/>
</dbReference>
<evidence type="ECO:0000256" key="12">
    <source>
        <dbReference type="ARBA" id="ARBA00023285"/>
    </source>
</evidence>
<dbReference type="CDD" id="cd03891">
    <property type="entry name" value="M20_DapE_proteobac"/>
    <property type="match status" value="1"/>
</dbReference>
<dbReference type="Gene3D" id="3.40.630.10">
    <property type="entry name" value="Zn peptidases"/>
    <property type="match status" value="2"/>
</dbReference>
<feature type="active site" evidence="15">
    <location>
        <position position="74"/>
    </location>
</feature>
<evidence type="ECO:0000256" key="11">
    <source>
        <dbReference type="ARBA" id="ARBA00023154"/>
    </source>
</evidence>
<comment type="similarity">
    <text evidence="2 15">Belongs to the peptidase M20A family. DapE subfamily.</text>
</comment>
<feature type="binding site" evidence="15">
    <location>
        <position position="138"/>
    </location>
    <ligand>
        <name>Zn(2+)</name>
        <dbReference type="ChEBI" id="CHEBI:29105"/>
        <label>2</label>
    </ligand>
</feature>
<dbReference type="GO" id="GO:0009014">
    <property type="term" value="F:succinyl-diaminopimelate desuccinylase activity"/>
    <property type="evidence" value="ECO:0007669"/>
    <property type="project" value="UniProtKB-EC"/>
</dbReference>
<dbReference type="NCBIfam" id="NF009557">
    <property type="entry name" value="PRK13009.1"/>
    <property type="match status" value="1"/>
</dbReference>
<comment type="caution">
    <text evidence="17">The sequence shown here is derived from an EMBL/GenBank/DDBJ whole genome shotgun (WGS) entry which is preliminary data.</text>
</comment>
<name>A0ABX2KLN9_9PROT</name>
<sequence>MTIDPVALAQDLIRCPSVTPRDDGALGVLEAALASMGFTCHRLRFQQEGTEPVENLYARLGTEGPNFCFAGHTDVVPPGDRGWTVDPFAGEVMGGRLFGRGAVDMKGAIAAFVAAVSRRLEDGPPAGSISLLITGDEEGVAINGTRKVLDWLAERGERIDACVVGEPTNPKALGDMIKIGRRGSLTGFLTVFGAQGHVAYPHLADNPLPRLVRMLAAITEQPMDEGTAHFQPSTLALTTIDVDNTATNVIPAQGKATFNIRFNDAHTPASIEAWLRRSFDAVGVGGAYELEVYCSGDSFVTPPGPLTELVAEAVEGVTGRRPEYSTTGGTSDARFIKNVCPVVEFGLVGQTMHKVDEYCSVEDLRQLTAIYESILKGVFTRLAG</sequence>
<evidence type="ECO:0000256" key="15">
    <source>
        <dbReference type="HAMAP-Rule" id="MF_01690"/>
    </source>
</evidence>
<keyword evidence="7 15" id="KW-0479">Metal-binding</keyword>
<dbReference type="PROSITE" id="PS00759">
    <property type="entry name" value="ARGE_DAPE_CPG2_2"/>
    <property type="match status" value="1"/>
</dbReference>
<dbReference type="EC" id="3.5.1.18" evidence="4 15"/>
<dbReference type="HAMAP" id="MF_01690">
    <property type="entry name" value="DapE"/>
    <property type="match status" value="1"/>
</dbReference>
<feature type="binding site" evidence="15">
    <location>
        <position position="353"/>
    </location>
    <ligand>
        <name>Zn(2+)</name>
        <dbReference type="ChEBI" id="CHEBI:29105"/>
        <label>2</label>
    </ligand>
</feature>
<evidence type="ECO:0000313" key="18">
    <source>
        <dbReference type="Proteomes" id="UP000605086"/>
    </source>
</evidence>
<keyword evidence="6 15" id="KW-0028">Amino-acid biosynthesis</keyword>
<evidence type="ECO:0000256" key="8">
    <source>
        <dbReference type="ARBA" id="ARBA00022801"/>
    </source>
</evidence>
<proteinExistence type="inferred from homology"/>
<dbReference type="EMBL" id="WHOS01000028">
    <property type="protein sequence ID" value="NUB01600.1"/>
    <property type="molecule type" value="Genomic_DNA"/>
</dbReference>
<dbReference type="RefSeq" id="WP_174472666.1">
    <property type="nucleotide sequence ID" value="NZ_JAGINN010000031.1"/>
</dbReference>